<reference evidence="9" key="1">
    <citation type="journal article" date="2021" name="PeerJ">
        <title>Extensive microbial diversity within the chicken gut microbiome revealed by metagenomics and culture.</title>
        <authorList>
            <person name="Gilroy R."/>
            <person name="Ravi A."/>
            <person name="Getino M."/>
            <person name="Pursley I."/>
            <person name="Horton D.L."/>
            <person name="Alikhan N.F."/>
            <person name="Baker D."/>
            <person name="Gharbi K."/>
            <person name="Hall N."/>
            <person name="Watson M."/>
            <person name="Adriaenssens E.M."/>
            <person name="Foster-Nyarko E."/>
            <person name="Jarju S."/>
            <person name="Secka A."/>
            <person name="Antonio M."/>
            <person name="Oren A."/>
            <person name="Chaudhuri R.R."/>
            <person name="La Ragione R."/>
            <person name="Hildebrand F."/>
            <person name="Pallen M.J."/>
        </authorList>
    </citation>
    <scope>NUCLEOTIDE SEQUENCE</scope>
    <source>
        <strain evidence="9">CHK195-6426</strain>
    </source>
</reference>
<feature type="transmembrane region" description="Helical" evidence="8">
    <location>
        <begin position="267"/>
        <end position="295"/>
    </location>
</feature>
<evidence type="ECO:0000256" key="8">
    <source>
        <dbReference type="SAM" id="Phobius"/>
    </source>
</evidence>
<feature type="transmembrane region" description="Helical" evidence="8">
    <location>
        <begin position="177"/>
        <end position="200"/>
    </location>
</feature>
<keyword evidence="4" id="KW-1003">Cell membrane</keyword>
<organism evidence="9 10">
    <name type="scientific">Candidatus Acetatifactor stercoripullorum</name>
    <dbReference type="NCBI Taxonomy" id="2838414"/>
    <lineage>
        <taxon>Bacteria</taxon>
        <taxon>Bacillati</taxon>
        <taxon>Bacillota</taxon>
        <taxon>Clostridia</taxon>
        <taxon>Lachnospirales</taxon>
        <taxon>Lachnospiraceae</taxon>
        <taxon>Acetatifactor</taxon>
    </lineage>
</organism>
<comment type="similarity">
    <text evidence="2">Belongs to the autoinducer-2 exporter (AI-2E) (TC 2.A.86) family.</text>
</comment>
<dbReference type="InterPro" id="IPR002549">
    <property type="entry name" value="AI-2E-like"/>
</dbReference>
<dbReference type="Pfam" id="PF01594">
    <property type="entry name" value="AI-2E_transport"/>
    <property type="match status" value="1"/>
</dbReference>
<evidence type="ECO:0000313" key="9">
    <source>
        <dbReference type="EMBL" id="HIW80242.1"/>
    </source>
</evidence>
<dbReference type="PANTHER" id="PTHR21716:SF53">
    <property type="entry name" value="PERMEASE PERM-RELATED"/>
    <property type="match status" value="1"/>
</dbReference>
<evidence type="ECO:0000256" key="1">
    <source>
        <dbReference type="ARBA" id="ARBA00004651"/>
    </source>
</evidence>
<accession>A0A9D1R526</accession>
<feature type="transmembrane region" description="Helical" evidence="8">
    <location>
        <begin position="239"/>
        <end position="261"/>
    </location>
</feature>
<dbReference type="RefSeq" id="WP_318704944.1">
    <property type="nucleotide sequence ID" value="NZ_CALWMU010000056.1"/>
</dbReference>
<sequence length="407" mass="44736">MGFDKEKIKQIKGLMVLGAVLVLAIIYSSSVVAGIVLAINIAKPFIYGGAIAFVLNIPMKLVENKLLRKWRGKAADKLKRPISMVLSILLVLLIIAVVFNTVVPQLTATIAEIGRKIPEFAQQVVSMLDEFSQNYPQLEEQVSKLESLRINWESLADGVINFLKNGMSSMLTSTVTFASSVIGGVVNLFISVVFALYILGQKEKLEDQGKRIVTAYFPKKASDKILEVMALLYKNFSNFITGQCTEAVILGTMFVIAMTIFRMPYAVLVGVLVAFTALIPIVGAFIGCIVGAFLILIDDPILAVWFVLMFLVLQQLEGNLIYPKVVGNSVGLPSMWVLMAVSLGGSLFGVAGMLFFIPLFSTFYVLLRESVNSRNAAKQALQKIQADREMEEIQISGPEDDMEEKDE</sequence>
<keyword evidence="7 8" id="KW-0472">Membrane</keyword>
<keyword evidence="3" id="KW-0813">Transport</keyword>
<evidence type="ECO:0000256" key="6">
    <source>
        <dbReference type="ARBA" id="ARBA00022989"/>
    </source>
</evidence>
<feature type="transmembrane region" description="Helical" evidence="8">
    <location>
        <begin position="334"/>
        <end position="367"/>
    </location>
</feature>
<evidence type="ECO:0000313" key="10">
    <source>
        <dbReference type="Proteomes" id="UP000824265"/>
    </source>
</evidence>
<dbReference type="Proteomes" id="UP000824265">
    <property type="component" value="Unassembled WGS sequence"/>
</dbReference>
<dbReference type="GO" id="GO:0005886">
    <property type="term" value="C:plasma membrane"/>
    <property type="evidence" value="ECO:0007669"/>
    <property type="project" value="UniProtKB-SubCell"/>
</dbReference>
<dbReference type="PANTHER" id="PTHR21716">
    <property type="entry name" value="TRANSMEMBRANE PROTEIN"/>
    <property type="match status" value="1"/>
</dbReference>
<proteinExistence type="inferred from homology"/>
<feature type="transmembrane region" description="Helical" evidence="8">
    <location>
        <begin position="14"/>
        <end position="39"/>
    </location>
</feature>
<feature type="transmembrane region" description="Helical" evidence="8">
    <location>
        <begin position="302"/>
        <end position="322"/>
    </location>
</feature>
<evidence type="ECO:0000256" key="7">
    <source>
        <dbReference type="ARBA" id="ARBA00023136"/>
    </source>
</evidence>
<dbReference type="AlphaFoldDB" id="A0A9D1R526"/>
<feature type="transmembrane region" description="Helical" evidence="8">
    <location>
        <begin position="45"/>
        <end position="62"/>
    </location>
</feature>
<evidence type="ECO:0000256" key="2">
    <source>
        <dbReference type="ARBA" id="ARBA00009773"/>
    </source>
</evidence>
<keyword evidence="5 8" id="KW-0812">Transmembrane</keyword>
<reference evidence="9" key="2">
    <citation type="submission" date="2021-04" db="EMBL/GenBank/DDBJ databases">
        <authorList>
            <person name="Gilroy R."/>
        </authorList>
    </citation>
    <scope>NUCLEOTIDE SEQUENCE</scope>
    <source>
        <strain evidence="9">CHK195-6426</strain>
    </source>
</reference>
<evidence type="ECO:0000256" key="5">
    <source>
        <dbReference type="ARBA" id="ARBA00022692"/>
    </source>
</evidence>
<evidence type="ECO:0000256" key="3">
    <source>
        <dbReference type="ARBA" id="ARBA00022448"/>
    </source>
</evidence>
<name>A0A9D1R526_9FIRM</name>
<comment type="caution">
    <text evidence="9">The sequence shown here is derived from an EMBL/GenBank/DDBJ whole genome shotgun (WGS) entry which is preliminary data.</text>
</comment>
<keyword evidence="6 8" id="KW-1133">Transmembrane helix</keyword>
<feature type="transmembrane region" description="Helical" evidence="8">
    <location>
        <begin position="82"/>
        <end position="103"/>
    </location>
</feature>
<protein>
    <submittedName>
        <fullName evidence="9">AI-2E family transporter</fullName>
    </submittedName>
</protein>
<evidence type="ECO:0000256" key="4">
    <source>
        <dbReference type="ARBA" id="ARBA00022475"/>
    </source>
</evidence>
<gene>
    <name evidence="9" type="ORF">H9742_01740</name>
</gene>
<dbReference type="GO" id="GO:0055085">
    <property type="term" value="P:transmembrane transport"/>
    <property type="evidence" value="ECO:0007669"/>
    <property type="project" value="TreeGrafter"/>
</dbReference>
<comment type="subcellular location">
    <subcellularLocation>
        <location evidence="1">Cell membrane</location>
        <topology evidence="1">Multi-pass membrane protein</topology>
    </subcellularLocation>
</comment>
<dbReference type="EMBL" id="DXGH01000008">
    <property type="protein sequence ID" value="HIW80242.1"/>
    <property type="molecule type" value="Genomic_DNA"/>
</dbReference>